<dbReference type="Pfam" id="PF00581">
    <property type="entry name" value="Rhodanese"/>
    <property type="match status" value="2"/>
</dbReference>
<dbReference type="Gene3D" id="3.40.250.10">
    <property type="entry name" value="Rhodanese-like domain"/>
    <property type="match status" value="2"/>
</dbReference>
<dbReference type="GO" id="GO:0004792">
    <property type="term" value="F:thiosulfate-cyanide sulfurtransferase activity"/>
    <property type="evidence" value="ECO:0007669"/>
    <property type="project" value="TreeGrafter"/>
</dbReference>
<dbReference type="PROSITE" id="PS50206">
    <property type="entry name" value="RHODANESE_3"/>
    <property type="match status" value="2"/>
</dbReference>
<dbReference type="InterPro" id="IPR045078">
    <property type="entry name" value="TST/MPST-like"/>
</dbReference>
<keyword evidence="4" id="KW-0670">Pyruvate</keyword>
<evidence type="ECO:0000256" key="1">
    <source>
        <dbReference type="ARBA" id="ARBA00022679"/>
    </source>
</evidence>
<dbReference type="InterPro" id="IPR001763">
    <property type="entry name" value="Rhodanese-like_dom"/>
</dbReference>
<name>A0A1T4XE21_9BACL</name>
<keyword evidence="1 4" id="KW-0808">Transferase</keyword>
<evidence type="ECO:0000313" key="4">
    <source>
        <dbReference type="EMBL" id="SKA87803.1"/>
    </source>
</evidence>
<accession>A0A1T4XE21</accession>
<dbReference type="CDD" id="cd01449">
    <property type="entry name" value="TST_Repeat_2"/>
    <property type="match status" value="1"/>
</dbReference>
<keyword evidence="2" id="KW-0677">Repeat</keyword>
<keyword evidence="5" id="KW-1185">Reference proteome</keyword>
<dbReference type="InterPro" id="IPR036873">
    <property type="entry name" value="Rhodanese-like_dom_sf"/>
</dbReference>
<dbReference type="CDD" id="cd01448">
    <property type="entry name" value="TST_Repeat_1"/>
    <property type="match status" value="1"/>
</dbReference>
<evidence type="ECO:0000259" key="3">
    <source>
        <dbReference type="PROSITE" id="PS50206"/>
    </source>
</evidence>
<proteinExistence type="predicted"/>
<feature type="domain" description="Rhodanese" evidence="3">
    <location>
        <begin position="161"/>
        <end position="270"/>
    </location>
</feature>
<dbReference type="EMBL" id="FUYJ01000001">
    <property type="protein sequence ID" value="SKA87803.1"/>
    <property type="molecule type" value="Genomic_DNA"/>
</dbReference>
<evidence type="ECO:0000313" key="5">
    <source>
        <dbReference type="Proteomes" id="UP000190042"/>
    </source>
</evidence>
<dbReference type="PANTHER" id="PTHR11364">
    <property type="entry name" value="THIOSULFATE SULFERTANSFERASE"/>
    <property type="match status" value="1"/>
</dbReference>
<gene>
    <name evidence="4" type="ORF">SAMN04244570_0562</name>
</gene>
<organism evidence="4 5">
    <name type="scientific">Sporosarcina newyorkensis</name>
    <dbReference type="NCBI Taxonomy" id="759851"/>
    <lineage>
        <taxon>Bacteria</taxon>
        <taxon>Bacillati</taxon>
        <taxon>Bacillota</taxon>
        <taxon>Bacilli</taxon>
        <taxon>Bacillales</taxon>
        <taxon>Caryophanaceae</taxon>
        <taxon>Sporosarcina</taxon>
    </lineage>
</organism>
<dbReference type="SMART" id="SM00450">
    <property type="entry name" value="RHOD"/>
    <property type="match status" value="2"/>
</dbReference>
<dbReference type="PANTHER" id="PTHR11364:SF27">
    <property type="entry name" value="SULFURTRANSFERASE"/>
    <property type="match status" value="1"/>
</dbReference>
<evidence type="ECO:0000256" key="2">
    <source>
        <dbReference type="ARBA" id="ARBA00022737"/>
    </source>
</evidence>
<dbReference type="RefSeq" id="WP_078816496.1">
    <property type="nucleotide sequence ID" value="NZ_FUYJ01000001.1"/>
</dbReference>
<feature type="domain" description="Rhodanese" evidence="3">
    <location>
        <begin position="11"/>
        <end position="129"/>
    </location>
</feature>
<dbReference type="SUPFAM" id="SSF52821">
    <property type="entry name" value="Rhodanese/Cell cycle control phosphatase"/>
    <property type="match status" value="2"/>
</dbReference>
<reference evidence="5" key="1">
    <citation type="submission" date="2017-02" db="EMBL/GenBank/DDBJ databases">
        <authorList>
            <person name="Varghese N."/>
            <person name="Submissions S."/>
        </authorList>
    </citation>
    <scope>NUCLEOTIDE SEQUENCE [LARGE SCALE GENOMIC DNA]</scope>
    <source>
        <strain evidence="5">DSM 23966</strain>
    </source>
</reference>
<dbReference type="AlphaFoldDB" id="A0A1T4XE21"/>
<sequence>MHVFVSAKDVDVEQVKWIDARFSLQNPDYGIDEYNKEHIQNAVHWDLAENLSAESVSGGRHPLPAKDKLTELYRASGLQLEDTILIYDDGGSPFAARAWWILQYGGFKNARILLEGYDQLKEIGCAVDRETFVSPAQSSVQPEWQDHLYASRSDVKQVVAREQDAVLLDARAPERYRGEKEPIDHKAGHIPTARNFNWEDLKEDGRYDVQAAEKQLQQMAAPDDIVIVYCGSGVTASPLFAALTELGYSDVRLYVGSFSDWISEDDAPIETS</sequence>
<dbReference type="Proteomes" id="UP000190042">
    <property type="component" value="Unassembled WGS sequence"/>
</dbReference>
<protein>
    <submittedName>
        <fullName evidence="4">Thiosulfate/3-mercaptopyruvate sulfurtransferase</fullName>
    </submittedName>
</protein>